<reference evidence="10 11" key="1">
    <citation type="journal article" date="2022" name="Cell">
        <title>Repeat-based holocentromeres influence genome architecture and karyotype evolution.</title>
        <authorList>
            <person name="Hofstatter P.G."/>
            <person name="Thangavel G."/>
            <person name="Lux T."/>
            <person name="Neumann P."/>
            <person name="Vondrak T."/>
            <person name="Novak P."/>
            <person name="Zhang M."/>
            <person name="Costa L."/>
            <person name="Castellani M."/>
            <person name="Scott A."/>
            <person name="Toegelov H."/>
            <person name="Fuchs J."/>
            <person name="Mata-Sucre Y."/>
            <person name="Dias Y."/>
            <person name="Vanzela A.L.L."/>
            <person name="Huettel B."/>
            <person name="Almeida C.C.S."/>
            <person name="Simkova H."/>
            <person name="Souza G."/>
            <person name="Pedrosa-Harand A."/>
            <person name="Macas J."/>
            <person name="Mayer K.F.X."/>
            <person name="Houben A."/>
            <person name="Marques A."/>
        </authorList>
    </citation>
    <scope>NUCLEOTIDE SEQUENCE [LARGE SCALE GENOMIC DNA]</scope>
    <source>
        <strain evidence="10">RhyTen1mFocal</strain>
    </source>
</reference>
<feature type="transmembrane region" description="Helical" evidence="9">
    <location>
        <begin position="354"/>
        <end position="376"/>
    </location>
</feature>
<dbReference type="FunFam" id="3.80.10.10:FF:000383">
    <property type="entry name" value="Leucine-rich repeat receptor protein kinase EMS1"/>
    <property type="match status" value="1"/>
</dbReference>
<protein>
    <submittedName>
        <fullName evidence="10">Uncharacterized protein</fullName>
    </submittedName>
</protein>
<dbReference type="Gene3D" id="3.80.10.10">
    <property type="entry name" value="Ribonuclease Inhibitor"/>
    <property type="match status" value="1"/>
</dbReference>
<evidence type="ECO:0000256" key="6">
    <source>
        <dbReference type="ARBA" id="ARBA00022989"/>
    </source>
</evidence>
<dbReference type="InterPro" id="IPR032675">
    <property type="entry name" value="LRR_dom_sf"/>
</dbReference>
<sequence length="414" mass="46734">MTKLMAMELDNNQLEGEIPFLPRSLVDLDLFNNSLSGQLRKNYKSPYKKRSVLLNNDTGELVEFFPCRQTNFEFLDLSSNNLSGHLPTCWSNISEDSNLSNNSFFGVMPSSLSCSGMLTVLRLNNNNLTGEFPIDLKFCSGLQLLDLGENKYHGRIPDWVGKNMHRLTYLRLHSNLFSGNIPSTLTRLKYLQVLDLGNNHLSGPLPQCLDNFTAMSQSFSSNNVDSGWSIQAMTKGLDLVYDYKNLDSWKSIDLSNNNLTGEIPKNIVVLAGLLNLNLSHNKLVGEIPFEIGNMTSLESLDLHMNNLSGTIPQSISVLNYWEVLNFRLMTGRFPESDDNINSKSKHAGTDTDKWLFLFIVFGFVVGLLVVFFILLFQKIRRYIYFKMVDSGFDKLYVLASISKEEVVGGTNLEI</sequence>
<dbReference type="EMBL" id="JAMRDG010000002">
    <property type="protein sequence ID" value="KAJ3686961.1"/>
    <property type="molecule type" value="Genomic_DNA"/>
</dbReference>
<dbReference type="InterPro" id="IPR046956">
    <property type="entry name" value="RLP23-like"/>
</dbReference>
<keyword evidence="11" id="KW-1185">Reference proteome</keyword>
<organism evidence="10 11">
    <name type="scientific">Rhynchospora tenuis</name>
    <dbReference type="NCBI Taxonomy" id="198213"/>
    <lineage>
        <taxon>Eukaryota</taxon>
        <taxon>Viridiplantae</taxon>
        <taxon>Streptophyta</taxon>
        <taxon>Embryophyta</taxon>
        <taxon>Tracheophyta</taxon>
        <taxon>Spermatophyta</taxon>
        <taxon>Magnoliopsida</taxon>
        <taxon>Liliopsida</taxon>
        <taxon>Poales</taxon>
        <taxon>Cyperaceae</taxon>
        <taxon>Cyperoideae</taxon>
        <taxon>Rhynchosporeae</taxon>
        <taxon>Rhynchospora</taxon>
    </lineage>
</organism>
<proteinExistence type="predicted"/>
<gene>
    <name evidence="10" type="ORF">LUZ61_016125</name>
</gene>
<accession>A0AAD5Z4Y4</accession>
<dbReference type="GO" id="GO:0016020">
    <property type="term" value="C:membrane"/>
    <property type="evidence" value="ECO:0007669"/>
    <property type="project" value="UniProtKB-SubCell"/>
</dbReference>
<dbReference type="InterPro" id="IPR001611">
    <property type="entry name" value="Leu-rich_rpt"/>
</dbReference>
<evidence type="ECO:0000256" key="4">
    <source>
        <dbReference type="ARBA" id="ARBA00022729"/>
    </source>
</evidence>
<dbReference type="PANTHER" id="PTHR48063">
    <property type="entry name" value="LRR RECEPTOR-LIKE KINASE"/>
    <property type="match status" value="1"/>
</dbReference>
<evidence type="ECO:0000256" key="9">
    <source>
        <dbReference type="SAM" id="Phobius"/>
    </source>
</evidence>
<dbReference type="Pfam" id="PF00560">
    <property type="entry name" value="LRR_1"/>
    <property type="match status" value="7"/>
</dbReference>
<dbReference type="AlphaFoldDB" id="A0AAD5Z4Y4"/>
<name>A0AAD5Z4Y4_9POAL</name>
<keyword evidence="7 9" id="KW-0472">Membrane</keyword>
<comment type="subcellular location">
    <subcellularLocation>
        <location evidence="1">Membrane</location>
        <topology evidence="1">Single-pass type I membrane protein</topology>
    </subcellularLocation>
</comment>
<dbReference type="PANTHER" id="PTHR48063:SF90">
    <property type="entry name" value="OS11G0565920 PROTEIN"/>
    <property type="match status" value="1"/>
</dbReference>
<evidence type="ECO:0000256" key="1">
    <source>
        <dbReference type="ARBA" id="ARBA00004479"/>
    </source>
</evidence>
<dbReference type="SUPFAM" id="SSF52058">
    <property type="entry name" value="L domain-like"/>
    <property type="match status" value="1"/>
</dbReference>
<keyword evidence="4" id="KW-0732">Signal</keyword>
<keyword evidence="6 9" id="KW-1133">Transmembrane helix</keyword>
<evidence type="ECO:0000313" key="10">
    <source>
        <dbReference type="EMBL" id="KAJ3686961.1"/>
    </source>
</evidence>
<keyword evidence="8" id="KW-0325">Glycoprotein</keyword>
<dbReference type="Proteomes" id="UP001210211">
    <property type="component" value="Unassembled WGS sequence"/>
</dbReference>
<evidence type="ECO:0000313" key="11">
    <source>
        <dbReference type="Proteomes" id="UP001210211"/>
    </source>
</evidence>
<evidence type="ECO:0000256" key="2">
    <source>
        <dbReference type="ARBA" id="ARBA00022614"/>
    </source>
</evidence>
<evidence type="ECO:0000256" key="5">
    <source>
        <dbReference type="ARBA" id="ARBA00022737"/>
    </source>
</evidence>
<keyword evidence="2" id="KW-0433">Leucine-rich repeat</keyword>
<keyword evidence="5" id="KW-0677">Repeat</keyword>
<evidence type="ECO:0000256" key="3">
    <source>
        <dbReference type="ARBA" id="ARBA00022692"/>
    </source>
</evidence>
<keyword evidence="3 9" id="KW-0812">Transmembrane</keyword>
<evidence type="ECO:0000256" key="8">
    <source>
        <dbReference type="ARBA" id="ARBA00023180"/>
    </source>
</evidence>
<comment type="caution">
    <text evidence="10">The sequence shown here is derived from an EMBL/GenBank/DDBJ whole genome shotgun (WGS) entry which is preliminary data.</text>
</comment>
<evidence type="ECO:0000256" key="7">
    <source>
        <dbReference type="ARBA" id="ARBA00023136"/>
    </source>
</evidence>